<dbReference type="GO" id="GO:0042645">
    <property type="term" value="C:mitochondrial nucleoid"/>
    <property type="evidence" value="ECO:0007669"/>
    <property type="project" value="TreeGrafter"/>
</dbReference>
<dbReference type="GeneID" id="94425619"/>
<keyword evidence="4" id="KW-1133">Transmembrane helix</keyword>
<dbReference type="InterPro" id="IPR011344">
    <property type="entry name" value="ssDNA-bd"/>
</dbReference>
<feature type="compositionally biased region" description="Acidic residues" evidence="3">
    <location>
        <begin position="471"/>
        <end position="496"/>
    </location>
</feature>
<proteinExistence type="inferred from homology"/>
<organism evidence="5 6">
    <name type="scientific">Cystoisospora suis</name>
    <dbReference type="NCBI Taxonomy" id="483139"/>
    <lineage>
        <taxon>Eukaryota</taxon>
        <taxon>Sar</taxon>
        <taxon>Alveolata</taxon>
        <taxon>Apicomplexa</taxon>
        <taxon>Conoidasida</taxon>
        <taxon>Coccidia</taxon>
        <taxon>Eucoccidiorida</taxon>
        <taxon>Eimeriorina</taxon>
        <taxon>Sarcocystidae</taxon>
        <taxon>Cystoisospora</taxon>
    </lineage>
</organism>
<keyword evidence="6" id="KW-1185">Reference proteome</keyword>
<dbReference type="OrthoDB" id="1078367at2759"/>
<dbReference type="RefSeq" id="XP_067925619.1">
    <property type="nucleotide sequence ID" value="XM_068062408.1"/>
</dbReference>
<feature type="region of interest" description="Disordered" evidence="3">
    <location>
        <begin position="228"/>
        <end position="262"/>
    </location>
</feature>
<evidence type="ECO:0000256" key="1">
    <source>
        <dbReference type="ARBA" id="ARBA00023125"/>
    </source>
</evidence>
<feature type="compositionally biased region" description="Gly residues" evidence="3">
    <location>
        <begin position="395"/>
        <end position="408"/>
    </location>
</feature>
<feature type="compositionally biased region" description="Polar residues" evidence="3">
    <location>
        <begin position="233"/>
        <end position="262"/>
    </location>
</feature>
<dbReference type="Pfam" id="PF00436">
    <property type="entry name" value="SSB"/>
    <property type="match status" value="1"/>
</dbReference>
<dbReference type="GO" id="GO:0006264">
    <property type="term" value="P:mitochondrial DNA replication"/>
    <property type="evidence" value="ECO:0007669"/>
    <property type="project" value="TreeGrafter"/>
</dbReference>
<sequence>MGGHHHYNHPHRHQVSCLTFHQQNFKLIGAGSILIGVLAFSFMLSLDNAYGVSTVLSSGGSSDFLLQGGRSAVLDQIITPCYSLQNRENLINMGVRGVQDQQCLRAPYNTSPQASSGRCFRDNRGRGHRESRLLFIRSFPFSLSPTRASSISRATREGSCNLLQTKTRQLRHWMSPLSSLHSSRTCLKAIRPQESVVPGSGSSFLDLENVGRIDKELLPASFTFGRRQAKRVPSSTSTQAASSGDMSTVGSRPFSSSLSQTARGGGGLLRNMEMSLNRVTLIGRLGAEPEIRQMTNGEKFAWFSMATSSHWIDKMSGDVQARTEWHRVVVYDESLVDVVDKYLHTGRRVFVEGKLQTRRWTGADGIERFSTSVVVSRYQGDLILLDSPSSMQGGQQQGGQYYGGGGGEGGEHYNSRMTGVDSSSNSPRSRGVSSYRSDGPRGGGHLANSNRRNLDDNNNEEARMLRGGQNDGEDDDDQSIPDYDGDSTEEDEVLDGEEQKPSSPRSSLGDGSDLETEVKERRSPGGADGVYRLFQK</sequence>
<comment type="caution">
    <text evidence="5">The sequence shown here is derived from an EMBL/GenBank/DDBJ whole genome shotgun (WGS) entry which is preliminary data.</text>
</comment>
<keyword evidence="4" id="KW-0472">Membrane</keyword>
<keyword evidence="4" id="KW-0812">Transmembrane</keyword>
<dbReference type="SUPFAM" id="SSF50249">
    <property type="entry name" value="Nucleic acid-binding proteins"/>
    <property type="match status" value="1"/>
</dbReference>
<dbReference type="AlphaFoldDB" id="A0A2C6L9S0"/>
<feature type="region of interest" description="Disordered" evidence="3">
    <location>
        <begin position="386"/>
        <end position="536"/>
    </location>
</feature>
<dbReference type="NCBIfam" id="TIGR00621">
    <property type="entry name" value="ssb"/>
    <property type="match status" value="1"/>
</dbReference>
<keyword evidence="1 2" id="KW-0238">DNA-binding</keyword>
<feature type="compositionally biased region" description="Basic and acidic residues" evidence="3">
    <location>
        <begin position="452"/>
        <end position="464"/>
    </location>
</feature>
<gene>
    <name evidence="5" type="ORF">CSUI_002206</name>
</gene>
<name>A0A2C6L9S0_9APIC</name>
<protein>
    <submittedName>
        <fullName evidence="5">Single-strand binding protein</fullName>
    </submittedName>
</protein>
<feature type="compositionally biased region" description="Low complexity" evidence="3">
    <location>
        <begin position="419"/>
        <end position="434"/>
    </location>
</feature>
<dbReference type="CDD" id="cd04496">
    <property type="entry name" value="SSB_OBF"/>
    <property type="match status" value="1"/>
</dbReference>
<dbReference type="InterPro" id="IPR000424">
    <property type="entry name" value="Primosome_PriB/ssb"/>
</dbReference>
<dbReference type="GO" id="GO:0003697">
    <property type="term" value="F:single-stranded DNA binding"/>
    <property type="evidence" value="ECO:0007669"/>
    <property type="project" value="InterPro"/>
</dbReference>
<evidence type="ECO:0000256" key="3">
    <source>
        <dbReference type="SAM" id="MobiDB-lite"/>
    </source>
</evidence>
<feature type="transmembrane region" description="Helical" evidence="4">
    <location>
        <begin position="27"/>
        <end position="46"/>
    </location>
</feature>
<dbReference type="EMBL" id="MIGC01000923">
    <property type="protein sequence ID" value="PHJ23945.1"/>
    <property type="molecule type" value="Genomic_DNA"/>
</dbReference>
<evidence type="ECO:0000313" key="5">
    <source>
        <dbReference type="EMBL" id="PHJ23945.1"/>
    </source>
</evidence>
<dbReference type="InterPro" id="IPR012340">
    <property type="entry name" value="NA-bd_OB-fold"/>
</dbReference>
<dbReference type="PANTHER" id="PTHR10302">
    <property type="entry name" value="SINGLE-STRANDED DNA-BINDING PROTEIN"/>
    <property type="match status" value="1"/>
</dbReference>
<dbReference type="Gene3D" id="2.40.50.140">
    <property type="entry name" value="Nucleic acid-binding proteins"/>
    <property type="match status" value="1"/>
</dbReference>
<dbReference type="PANTHER" id="PTHR10302:SF0">
    <property type="entry name" value="SINGLE-STRANDED DNA-BINDING PROTEIN, MITOCHONDRIAL"/>
    <property type="match status" value="1"/>
</dbReference>
<evidence type="ECO:0000256" key="4">
    <source>
        <dbReference type="SAM" id="Phobius"/>
    </source>
</evidence>
<accession>A0A2C6L9S0</accession>
<dbReference type="Proteomes" id="UP000221165">
    <property type="component" value="Unassembled WGS sequence"/>
</dbReference>
<evidence type="ECO:0000313" key="6">
    <source>
        <dbReference type="Proteomes" id="UP000221165"/>
    </source>
</evidence>
<dbReference type="PROSITE" id="PS50935">
    <property type="entry name" value="SSB"/>
    <property type="match status" value="1"/>
</dbReference>
<evidence type="ECO:0000256" key="2">
    <source>
        <dbReference type="PROSITE-ProRule" id="PRU00252"/>
    </source>
</evidence>
<dbReference type="VEuPathDB" id="ToxoDB:CSUI_002206"/>
<dbReference type="HAMAP" id="MF_00984">
    <property type="entry name" value="SSB"/>
    <property type="match status" value="1"/>
</dbReference>
<reference evidence="5 6" key="1">
    <citation type="journal article" date="2017" name="Int. J. Parasitol.">
        <title>The genome of the protozoan parasite Cystoisospora suis and a reverse vaccinology approach to identify vaccine candidates.</title>
        <authorList>
            <person name="Palmieri N."/>
            <person name="Shrestha A."/>
            <person name="Ruttkowski B."/>
            <person name="Beck T."/>
            <person name="Vogl C."/>
            <person name="Tomley F."/>
            <person name="Blake D.P."/>
            <person name="Joachim A."/>
        </authorList>
    </citation>
    <scope>NUCLEOTIDE SEQUENCE [LARGE SCALE GENOMIC DNA]</scope>
    <source>
        <strain evidence="5 6">Wien I</strain>
    </source>
</reference>